<keyword evidence="3" id="KW-1185">Reference proteome</keyword>
<dbReference type="PIRSF" id="PIRSF004681">
    <property type="entry name" value="UCP004681"/>
    <property type="match status" value="1"/>
</dbReference>
<evidence type="ECO:0000313" key="3">
    <source>
        <dbReference type="Proteomes" id="UP000811899"/>
    </source>
</evidence>
<organism evidence="2 3">
    <name type="scientific">Geoanaerobacter pelophilus</name>
    <dbReference type="NCBI Taxonomy" id="60036"/>
    <lineage>
        <taxon>Bacteria</taxon>
        <taxon>Pseudomonadati</taxon>
        <taxon>Thermodesulfobacteriota</taxon>
        <taxon>Desulfuromonadia</taxon>
        <taxon>Geobacterales</taxon>
        <taxon>Geobacteraceae</taxon>
        <taxon>Geoanaerobacter</taxon>
    </lineage>
</organism>
<evidence type="ECO:0000256" key="1">
    <source>
        <dbReference type="ARBA" id="ARBA00005534"/>
    </source>
</evidence>
<dbReference type="Pfam" id="PF01894">
    <property type="entry name" value="YjbQ"/>
    <property type="match status" value="1"/>
</dbReference>
<sequence length="134" mass="14965">MIRYIEIKSRARTEFIDITAQVQEVVKNAGIRNGICQLFVMHTTAGIMINEGADPAVQRDMIGFLNKLVPHDPYFTHAEGNSDAHIKSSLIGVAKSVFIENSKLLLGTWQAVYFCEFDGPRQRRVALKITADEG</sequence>
<dbReference type="NCBIfam" id="TIGR00149">
    <property type="entry name" value="TIGR00149_YjbQ"/>
    <property type="match status" value="1"/>
</dbReference>
<dbReference type="PANTHER" id="PTHR30615:SF8">
    <property type="entry name" value="UPF0047 PROTEIN C4A8.02C"/>
    <property type="match status" value="1"/>
</dbReference>
<comment type="caution">
    <text evidence="2">The sequence shown here is derived from an EMBL/GenBank/DDBJ whole genome shotgun (WGS) entry which is preliminary data.</text>
</comment>
<gene>
    <name evidence="2" type="ORF">KI809_05975</name>
</gene>
<accession>A0AAW4L2X1</accession>
<dbReference type="Proteomes" id="UP000811899">
    <property type="component" value="Unassembled WGS sequence"/>
</dbReference>
<dbReference type="PANTHER" id="PTHR30615">
    <property type="entry name" value="UNCHARACTERIZED PROTEIN YJBQ-RELATED"/>
    <property type="match status" value="1"/>
</dbReference>
<dbReference type="RefSeq" id="WP_214170628.1">
    <property type="nucleotide sequence ID" value="NZ_JAHCVJ010000002.1"/>
</dbReference>
<evidence type="ECO:0000313" key="2">
    <source>
        <dbReference type="EMBL" id="MBT0663845.1"/>
    </source>
</evidence>
<dbReference type="SUPFAM" id="SSF111038">
    <property type="entry name" value="YjbQ-like"/>
    <property type="match status" value="1"/>
</dbReference>
<proteinExistence type="inferred from homology"/>
<dbReference type="AlphaFoldDB" id="A0AAW4L2X1"/>
<protein>
    <submittedName>
        <fullName evidence="2">Secondary thiamine-phosphate synthase enzyme YjbQ</fullName>
    </submittedName>
</protein>
<comment type="similarity">
    <text evidence="1">Belongs to the UPF0047 family.</text>
</comment>
<dbReference type="Gene3D" id="2.60.120.460">
    <property type="entry name" value="YjbQ-like"/>
    <property type="match status" value="1"/>
</dbReference>
<name>A0AAW4L2X1_9BACT</name>
<reference evidence="2 3" key="1">
    <citation type="submission" date="2021-05" db="EMBL/GenBank/DDBJ databases">
        <title>The draft genome of Geobacter pelophilus DSM 12255.</title>
        <authorList>
            <person name="Xu Z."/>
            <person name="Masuda Y."/>
            <person name="Itoh H."/>
            <person name="Senoo K."/>
        </authorList>
    </citation>
    <scope>NUCLEOTIDE SEQUENCE [LARGE SCALE GENOMIC DNA]</scope>
    <source>
        <strain evidence="2 3">DSM 12255</strain>
    </source>
</reference>
<dbReference type="EMBL" id="JAHCVJ010000002">
    <property type="protein sequence ID" value="MBT0663845.1"/>
    <property type="molecule type" value="Genomic_DNA"/>
</dbReference>
<dbReference type="InterPro" id="IPR001602">
    <property type="entry name" value="UPF0047_YjbQ-like"/>
</dbReference>
<dbReference type="InterPro" id="IPR035917">
    <property type="entry name" value="YjbQ-like_sf"/>
</dbReference>